<evidence type="ECO:0000256" key="2">
    <source>
        <dbReference type="SAM" id="SignalP"/>
    </source>
</evidence>
<evidence type="ECO:0000313" key="4">
    <source>
        <dbReference type="Proteomes" id="UP000694380"/>
    </source>
</evidence>
<keyword evidence="2" id="KW-0732">Signal</keyword>
<keyword evidence="4" id="KW-1185">Reference proteome</keyword>
<evidence type="ECO:0000256" key="1">
    <source>
        <dbReference type="SAM" id="MobiDB-lite"/>
    </source>
</evidence>
<reference evidence="3" key="1">
    <citation type="submission" date="2025-08" db="UniProtKB">
        <authorList>
            <consortium name="Ensembl"/>
        </authorList>
    </citation>
    <scope>IDENTIFICATION</scope>
</reference>
<dbReference type="Ensembl" id="ENSCPBT00000005959.1">
    <property type="protein sequence ID" value="ENSCPBP00000004893.1"/>
    <property type="gene ID" value="ENSCPBG00000003932.1"/>
</dbReference>
<evidence type="ECO:0000313" key="3">
    <source>
        <dbReference type="Ensembl" id="ENSCPBP00000004893.1"/>
    </source>
</evidence>
<proteinExistence type="predicted"/>
<dbReference type="Proteomes" id="UP000694380">
    <property type="component" value="Unplaced"/>
</dbReference>
<sequence length="77" mass="8413">RPGRLSLWLLAHSIRLLLEYTGTVYEDKMYSCGEGEWCRQGAKLALPSSLSGKHSEGPGMARLCRSSAPSSAETPLF</sequence>
<accession>A0A8C3F8F1</accession>
<feature type="signal peptide" evidence="2">
    <location>
        <begin position="1"/>
        <end position="26"/>
    </location>
</feature>
<protein>
    <submittedName>
        <fullName evidence="3">Uncharacterized protein</fullName>
    </submittedName>
</protein>
<feature type="chain" id="PRO_5034902984" evidence="2">
    <location>
        <begin position="27"/>
        <end position="77"/>
    </location>
</feature>
<dbReference type="AlphaFoldDB" id="A0A8C3F8F1"/>
<name>A0A8C3F8F1_CHRPI</name>
<organism evidence="3 4">
    <name type="scientific">Chrysemys picta bellii</name>
    <name type="common">Western painted turtle</name>
    <name type="synonym">Emys bellii</name>
    <dbReference type="NCBI Taxonomy" id="8478"/>
    <lineage>
        <taxon>Eukaryota</taxon>
        <taxon>Metazoa</taxon>
        <taxon>Chordata</taxon>
        <taxon>Craniata</taxon>
        <taxon>Vertebrata</taxon>
        <taxon>Euteleostomi</taxon>
        <taxon>Archelosauria</taxon>
        <taxon>Testudinata</taxon>
        <taxon>Testudines</taxon>
        <taxon>Cryptodira</taxon>
        <taxon>Durocryptodira</taxon>
        <taxon>Testudinoidea</taxon>
        <taxon>Emydidae</taxon>
        <taxon>Chrysemys</taxon>
    </lineage>
</organism>
<reference evidence="3" key="2">
    <citation type="submission" date="2025-09" db="UniProtKB">
        <authorList>
            <consortium name="Ensembl"/>
        </authorList>
    </citation>
    <scope>IDENTIFICATION</scope>
</reference>
<feature type="region of interest" description="Disordered" evidence="1">
    <location>
        <begin position="49"/>
        <end position="77"/>
    </location>
</feature>
<dbReference type="Gene3D" id="3.40.30.10">
    <property type="entry name" value="Glutaredoxin"/>
    <property type="match status" value="1"/>
</dbReference>
<feature type="compositionally biased region" description="Polar residues" evidence="1">
    <location>
        <begin position="67"/>
        <end position="77"/>
    </location>
</feature>